<dbReference type="InterPro" id="IPR035441">
    <property type="entry name" value="TFIIS/LEDGF_dom_sf"/>
</dbReference>
<name>A2F552_TRIV3</name>
<evidence type="ECO:0000256" key="2">
    <source>
        <dbReference type="PROSITE-ProRule" id="PRU00649"/>
    </source>
</evidence>
<dbReference type="VEuPathDB" id="TrichDB:TVAGG3_0495750"/>
<dbReference type="PANTHER" id="PTHR46010">
    <property type="entry name" value="PROTEIN IWS1 HOMOLOG"/>
    <property type="match status" value="1"/>
</dbReference>
<dbReference type="VEuPathDB" id="TrichDB:TVAG_267140"/>
<proteinExistence type="inferred from homology"/>
<evidence type="ECO:0000313" key="6">
    <source>
        <dbReference type="Proteomes" id="UP000001542"/>
    </source>
</evidence>
<comment type="similarity">
    <text evidence="1">Belongs to the IWS1 family.</text>
</comment>
<evidence type="ECO:0000259" key="4">
    <source>
        <dbReference type="PROSITE" id="PS51319"/>
    </source>
</evidence>
<accession>A2F552</accession>
<dbReference type="AlphaFoldDB" id="A2F552"/>
<dbReference type="InParanoid" id="A2F552"/>
<dbReference type="GO" id="GO:0016973">
    <property type="term" value="P:poly(A)+ mRNA export from nucleus"/>
    <property type="evidence" value="ECO:0000318"/>
    <property type="project" value="GO_Central"/>
</dbReference>
<keyword evidence="2" id="KW-0539">Nucleus</keyword>
<dbReference type="InterPro" id="IPR051037">
    <property type="entry name" value="RNAPII_TF_IWS1"/>
</dbReference>
<feature type="compositionally biased region" description="Acidic residues" evidence="3">
    <location>
        <begin position="1"/>
        <end position="12"/>
    </location>
</feature>
<feature type="compositionally biased region" description="Basic and acidic residues" evidence="3">
    <location>
        <begin position="13"/>
        <end position="40"/>
    </location>
</feature>
<dbReference type="OrthoDB" id="21124at2759"/>
<dbReference type="RefSeq" id="XP_001312875.1">
    <property type="nucleotide sequence ID" value="XM_001312874.1"/>
</dbReference>
<keyword evidence="6" id="KW-1185">Reference proteome</keyword>
<dbReference type="EMBL" id="DS113619">
    <property type="protein sequence ID" value="EAX99945.1"/>
    <property type="molecule type" value="Genomic_DNA"/>
</dbReference>
<dbReference type="SMR" id="A2F552"/>
<evidence type="ECO:0000256" key="3">
    <source>
        <dbReference type="SAM" id="MobiDB-lite"/>
    </source>
</evidence>
<dbReference type="FunCoup" id="A2F552">
    <property type="interactions" value="344"/>
</dbReference>
<dbReference type="PROSITE" id="PS51319">
    <property type="entry name" value="TFIIS_N"/>
    <property type="match status" value="1"/>
</dbReference>
<evidence type="ECO:0000256" key="1">
    <source>
        <dbReference type="ARBA" id="ARBA00037992"/>
    </source>
</evidence>
<comment type="subcellular location">
    <subcellularLocation>
        <location evidence="2">Nucleus</location>
    </subcellularLocation>
</comment>
<dbReference type="SUPFAM" id="SSF47676">
    <property type="entry name" value="Conserved domain common to transcription factors TFIIS, elongin A, CRSP70"/>
    <property type="match status" value="1"/>
</dbReference>
<evidence type="ECO:0000313" key="5">
    <source>
        <dbReference type="EMBL" id="EAX99945.1"/>
    </source>
</evidence>
<gene>
    <name evidence="5" type="ORF">TVAG_267140</name>
</gene>
<organism evidence="5 6">
    <name type="scientific">Trichomonas vaginalis (strain ATCC PRA-98 / G3)</name>
    <dbReference type="NCBI Taxonomy" id="412133"/>
    <lineage>
        <taxon>Eukaryota</taxon>
        <taxon>Metamonada</taxon>
        <taxon>Parabasalia</taxon>
        <taxon>Trichomonadida</taxon>
        <taxon>Trichomonadidae</taxon>
        <taxon>Trichomonas</taxon>
    </lineage>
</organism>
<reference evidence="5" key="1">
    <citation type="submission" date="2006-10" db="EMBL/GenBank/DDBJ databases">
        <authorList>
            <person name="Amadeo P."/>
            <person name="Zhao Q."/>
            <person name="Wortman J."/>
            <person name="Fraser-Liggett C."/>
            <person name="Carlton J."/>
        </authorList>
    </citation>
    <scope>NUCLEOTIDE SEQUENCE</scope>
    <source>
        <strain evidence="5">G3</strain>
    </source>
</reference>
<sequence length="330" mass="37561">MSDEELELSDNEETNHKSELVAKSHNDESDSDPEPPKNDDYQADSYNAISDNDNDTHNDYGYNEEPAKSKSKKKSTKQKVELTPEQQAIDAEFESLLPRKAKRVVDDNPDEVSKINEARAKSLIEDMDRAYNQDYQSKIVKTTRTFARQMFLTKNLEPVSHDVELTKALIQSGVLDRFKTWIKGFPDGSLPTVTIVELILKCLASYKLDDEQIRTSGVVETVNAIDTKNTSPKVVDLRESLLSTWKRQLVQAKSGYEVQRSTTVDVNSDVTKAIKDSNYLRADELAKRQRNQEIRMKTLEDAGFKVDRPLLQPSEPLRILKSVDKVKGRH</sequence>
<dbReference type="KEGG" id="tva:4757762"/>
<dbReference type="Pfam" id="PF08711">
    <property type="entry name" value="Med26"/>
    <property type="match status" value="1"/>
</dbReference>
<feature type="domain" description="TFIIS N-terminal" evidence="4">
    <location>
        <begin position="176"/>
        <end position="252"/>
    </location>
</feature>
<protein>
    <recommendedName>
        <fullName evidence="4">TFIIS N-terminal domain-containing protein</fullName>
    </recommendedName>
</protein>
<dbReference type="GO" id="GO:0005634">
    <property type="term" value="C:nucleus"/>
    <property type="evidence" value="ECO:0000318"/>
    <property type="project" value="GO_Central"/>
</dbReference>
<feature type="region of interest" description="Disordered" evidence="3">
    <location>
        <begin position="1"/>
        <end position="86"/>
    </location>
</feature>
<dbReference type="Gene3D" id="1.20.930.10">
    <property type="entry name" value="Conserved domain common to transcription factors TFIIS, elongin A, CRSP70"/>
    <property type="match status" value="1"/>
</dbReference>
<dbReference type="Proteomes" id="UP000001542">
    <property type="component" value="Unassembled WGS sequence"/>
</dbReference>
<reference evidence="5" key="2">
    <citation type="journal article" date="2007" name="Science">
        <title>Draft genome sequence of the sexually transmitted pathogen Trichomonas vaginalis.</title>
        <authorList>
            <person name="Carlton J.M."/>
            <person name="Hirt R.P."/>
            <person name="Silva J.C."/>
            <person name="Delcher A.L."/>
            <person name="Schatz M."/>
            <person name="Zhao Q."/>
            <person name="Wortman J.R."/>
            <person name="Bidwell S.L."/>
            <person name="Alsmark U.C.M."/>
            <person name="Besteiro S."/>
            <person name="Sicheritz-Ponten T."/>
            <person name="Noel C.J."/>
            <person name="Dacks J.B."/>
            <person name="Foster P.G."/>
            <person name="Simillion C."/>
            <person name="Van de Peer Y."/>
            <person name="Miranda-Saavedra D."/>
            <person name="Barton G.J."/>
            <person name="Westrop G.D."/>
            <person name="Mueller S."/>
            <person name="Dessi D."/>
            <person name="Fiori P.L."/>
            <person name="Ren Q."/>
            <person name="Paulsen I."/>
            <person name="Zhang H."/>
            <person name="Bastida-Corcuera F.D."/>
            <person name="Simoes-Barbosa A."/>
            <person name="Brown M.T."/>
            <person name="Hayes R.D."/>
            <person name="Mukherjee M."/>
            <person name="Okumura C.Y."/>
            <person name="Schneider R."/>
            <person name="Smith A.J."/>
            <person name="Vanacova S."/>
            <person name="Villalvazo M."/>
            <person name="Haas B.J."/>
            <person name="Pertea M."/>
            <person name="Feldblyum T.V."/>
            <person name="Utterback T.R."/>
            <person name="Shu C.L."/>
            <person name="Osoegawa K."/>
            <person name="de Jong P.J."/>
            <person name="Hrdy I."/>
            <person name="Horvathova L."/>
            <person name="Zubacova Z."/>
            <person name="Dolezal P."/>
            <person name="Malik S.B."/>
            <person name="Logsdon J.M. Jr."/>
            <person name="Henze K."/>
            <person name="Gupta A."/>
            <person name="Wang C.C."/>
            <person name="Dunne R.L."/>
            <person name="Upcroft J.A."/>
            <person name="Upcroft P."/>
            <person name="White O."/>
            <person name="Salzberg S.L."/>
            <person name="Tang P."/>
            <person name="Chiu C.-H."/>
            <person name="Lee Y.-S."/>
            <person name="Embley T.M."/>
            <person name="Coombs G.H."/>
            <person name="Mottram J.C."/>
            <person name="Tachezy J."/>
            <person name="Fraser-Liggett C.M."/>
            <person name="Johnson P.J."/>
        </authorList>
    </citation>
    <scope>NUCLEOTIDE SEQUENCE [LARGE SCALE GENOMIC DNA]</scope>
    <source>
        <strain evidence="5">G3</strain>
    </source>
</reference>
<dbReference type="InterPro" id="IPR017923">
    <property type="entry name" value="TFIIS_N"/>
</dbReference>
<dbReference type="PANTHER" id="PTHR46010:SF1">
    <property type="entry name" value="PROTEIN IWS1 HOMOLOG"/>
    <property type="match status" value="1"/>
</dbReference>